<dbReference type="EMBL" id="LAZR01001090">
    <property type="protein sequence ID" value="KKN50895.1"/>
    <property type="molecule type" value="Genomic_DNA"/>
</dbReference>
<accession>A0A0F9R2S8</accession>
<dbReference type="AlphaFoldDB" id="A0A0F9R2S8"/>
<name>A0A0F9R2S8_9ZZZZ</name>
<sequence length="143" mass="14630">MATDNAATSEQGEHDASAGVVLTLAATVSDEVNVWINDTGRTIEIVEAGFAPISAVTGAATNNMALQFKNKGVLGTGTTGITTVKTYANTVNIAAHVKDVLTLATAVADRQVPDGAVVTLDKTENGTGLALPQGIATLKYKFV</sequence>
<organism evidence="1">
    <name type="scientific">marine sediment metagenome</name>
    <dbReference type="NCBI Taxonomy" id="412755"/>
    <lineage>
        <taxon>unclassified sequences</taxon>
        <taxon>metagenomes</taxon>
        <taxon>ecological metagenomes</taxon>
    </lineage>
</organism>
<reference evidence="1" key="1">
    <citation type="journal article" date="2015" name="Nature">
        <title>Complex archaea that bridge the gap between prokaryotes and eukaryotes.</title>
        <authorList>
            <person name="Spang A."/>
            <person name="Saw J.H."/>
            <person name="Jorgensen S.L."/>
            <person name="Zaremba-Niedzwiedzka K."/>
            <person name="Martijn J."/>
            <person name="Lind A.E."/>
            <person name="van Eijk R."/>
            <person name="Schleper C."/>
            <person name="Guy L."/>
            <person name="Ettema T.J."/>
        </authorList>
    </citation>
    <scope>NUCLEOTIDE SEQUENCE</scope>
</reference>
<proteinExistence type="predicted"/>
<protein>
    <submittedName>
        <fullName evidence="1">Uncharacterized protein</fullName>
    </submittedName>
</protein>
<comment type="caution">
    <text evidence="1">The sequence shown here is derived from an EMBL/GenBank/DDBJ whole genome shotgun (WGS) entry which is preliminary data.</text>
</comment>
<evidence type="ECO:0000313" key="1">
    <source>
        <dbReference type="EMBL" id="KKN50895.1"/>
    </source>
</evidence>
<gene>
    <name evidence="1" type="ORF">LCGC14_0628150</name>
</gene>